<dbReference type="Proteomes" id="UP000627715">
    <property type="component" value="Unassembled WGS sequence"/>
</dbReference>
<name>A0A916QLN9_9GAMM</name>
<dbReference type="AlphaFoldDB" id="A0A916QLN9"/>
<feature type="chain" id="PRO_5037295031" evidence="1">
    <location>
        <begin position="24"/>
        <end position="117"/>
    </location>
</feature>
<organism evidence="2 3">
    <name type="scientific">Pseudohongiella nitratireducens</name>
    <dbReference type="NCBI Taxonomy" id="1768907"/>
    <lineage>
        <taxon>Bacteria</taxon>
        <taxon>Pseudomonadati</taxon>
        <taxon>Pseudomonadota</taxon>
        <taxon>Gammaproteobacteria</taxon>
        <taxon>Pseudomonadales</taxon>
        <taxon>Pseudohongiellaceae</taxon>
        <taxon>Pseudohongiella</taxon>
    </lineage>
</organism>
<evidence type="ECO:0000256" key="1">
    <source>
        <dbReference type="SAM" id="SignalP"/>
    </source>
</evidence>
<reference evidence="2" key="2">
    <citation type="submission" date="2020-09" db="EMBL/GenBank/DDBJ databases">
        <authorList>
            <person name="Sun Q."/>
            <person name="Zhou Y."/>
        </authorList>
    </citation>
    <scope>NUCLEOTIDE SEQUENCE</scope>
    <source>
        <strain evidence="2">CGMCC 1.15425</strain>
    </source>
</reference>
<evidence type="ECO:0000313" key="2">
    <source>
        <dbReference type="EMBL" id="GFZ76132.1"/>
    </source>
</evidence>
<sequence length="117" mass="12961">MKHMLINMMIAIVAGVFVGAAQASDPNRYLNDVKTAEDPDLRMQHAFKAQQIMQCSFYAQMGEMEAIAGIMIKNMRVYQKMAGVSEEEALQQAFNASRHGAATAKGYLQGKTSGNRW</sequence>
<keyword evidence="3" id="KW-1185">Reference proteome</keyword>
<reference evidence="2" key="1">
    <citation type="journal article" date="2014" name="Int. J. Syst. Evol. Microbiol.">
        <title>Complete genome sequence of Corynebacterium casei LMG S-19264T (=DSM 44701T), isolated from a smear-ripened cheese.</title>
        <authorList>
            <consortium name="US DOE Joint Genome Institute (JGI-PGF)"/>
            <person name="Walter F."/>
            <person name="Albersmeier A."/>
            <person name="Kalinowski J."/>
            <person name="Ruckert C."/>
        </authorList>
    </citation>
    <scope>NUCLEOTIDE SEQUENCE</scope>
    <source>
        <strain evidence="2">CGMCC 1.15425</strain>
    </source>
</reference>
<evidence type="ECO:0000313" key="3">
    <source>
        <dbReference type="Proteomes" id="UP000627715"/>
    </source>
</evidence>
<gene>
    <name evidence="2" type="ORF">GCM10011403_19010</name>
</gene>
<comment type="caution">
    <text evidence="2">The sequence shown here is derived from an EMBL/GenBank/DDBJ whole genome shotgun (WGS) entry which is preliminary data.</text>
</comment>
<dbReference type="EMBL" id="BMIY01000007">
    <property type="protein sequence ID" value="GFZ76132.1"/>
    <property type="molecule type" value="Genomic_DNA"/>
</dbReference>
<protein>
    <submittedName>
        <fullName evidence="2">Uncharacterized protein</fullName>
    </submittedName>
</protein>
<accession>A0A916QLN9</accession>
<dbReference type="RefSeq" id="WP_068810961.1">
    <property type="nucleotide sequence ID" value="NZ_BMIY01000007.1"/>
</dbReference>
<keyword evidence="1" id="KW-0732">Signal</keyword>
<feature type="signal peptide" evidence="1">
    <location>
        <begin position="1"/>
        <end position="23"/>
    </location>
</feature>
<proteinExistence type="predicted"/>